<dbReference type="RefSeq" id="YP_009502133.1">
    <property type="nucleotide sequence ID" value="NC_038144.1"/>
</dbReference>
<dbReference type="Pfam" id="PF03840">
    <property type="entry name" value="SecG"/>
    <property type="match status" value="1"/>
</dbReference>
<dbReference type="GeneID" id="37507655"/>
<proteinExistence type="inferred from homology"/>
<evidence type="ECO:0000256" key="3">
    <source>
        <dbReference type="ARBA" id="ARBA00013657"/>
    </source>
</evidence>
<keyword evidence="14" id="KW-0934">Plastid</keyword>
<evidence type="ECO:0000256" key="5">
    <source>
        <dbReference type="ARBA" id="ARBA00022448"/>
    </source>
</evidence>
<feature type="signal peptide" evidence="13">
    <location>
        <begin position="1"/>
        <end position="25"/>
    </location>
</feature>
<evidence type="ECO:0000256" key="6">
    <source>
        <dbReference type="ARBA" id="ARBA00022692"/>
    </source>
</evidence>
<comment type="function">
    <text evidence="11">Involved in protein export. Participates in an early event of protein translocation across the chloroplast thylakoid membrane.</text>
</comment>
<keyword evidence="5" id="KW-0813">Transport</keyword>
<evidence type="ECO:0000256" key="4">
    <source>
        <dbReference type="ARBA" id="ARBA00015435"/>
    </source>
</evidence>
<dbReference type="GO" id="GO:0015450">
    <property type="term" value="F:protein-transporting ATPase activity"/>
    <property type="evidence" value="ECO:0007669"/>
    <property type="project" value="InterPro"/>
</dbReference>
<feature type="chain" id="PRO_5016243383" description="Probable protein-export membrane protein SecG" evidence="13">
    <location>
        <begin position="26"/>
        <end position="67"/>
    </location>
</feature>
<protein>
    <recommendedName>
        <fullName evidence="4">Probable protein-export membrane protein SecG</fullName>
    </recommendedName>
    <alternativeName>
        <fullName evidence="3">Probable protein-export membrane protein secG</fullName>
    </alternativeName>
</protein>
<evidence type="ECO:0000256" key="9">
    <source>
        <dbReference type="ARBA" id="ARBA00023010"/>
    </source>
</evidence>
<keyword evidence="6 12" id="KW-0812">Transmembrane</keyword>
<keyword evidence="8 12" id="KW-1133">Transmembrane helix</keyword>
<gene>
    <name evidence="14" type="primary">secG</name>
</gene>
<evidence type="ECO:0000313" key="14">
    <source>
        <dbReference type="EMBL" id="ASB29734.1"/>
    </source>
</evidence>
<name>A0A2Z2L172_9FLOR</name>
<keyword evidence="10 12" id="KW-0472">Membrane</keyword>
<evidence type="ECO:0000256" key="12">
    <source>
        <dbReference type="SAM" id="Phobius"/>
    </source>
</evidence>
<keyword evidence="9" id="KW-0811">Translocation</keyword>
<feature type="transmembrane region" description="Helical" evidence="12">
    <location>
        <begin position="43"/>
        <end position="63"/>
    </location>
</feature>
<accession>A0A2Z2L172</accession>
<evidence type="ECO:0000256" key="11">
    <source>
        <dbReference type="ARBA" id="ARBA00025638"/>
    </source>
</evidence>
<dbReference type="GO" id="GO:0009306">
    <property type="term" value="P:protein secretion"/>
    <property type="evidence" value="ECO:0007669"/>
    <property type="project" value="InterPro"/>
</dbReference>
<evidence type="ECO:0000256" key="1">
    <source>
        <dbReference type="ARBA" id="ARBA00004141"/>
    </source>
</evidence>
<dbReference type="AlphaFoldDB" id="A0A2Z2L172"/>
<comment type="subcellular location">
    <subcellularLocation>
        <location evidence="1">Membrane</location>
        <topology evidence="1">Multi-pass membrane protein</topology>
    </subcellularLocation>
</comment>
<dbReference type="EMBL" id="KY212106">
    <property type="protein sequence ID" value="ASB29734.1"/>
    <property type="molecule type" value="Genomic_DNA"/>
</dbReference>
<evidence type="ECO:0000256" key="13">
    <source>
        <dbReference type="SAM" id="SignalP"/>
    </source>
</evidence>
<sequence length="67" mass="7686">MKFFWYLSSILTIFFILINNPKASSIGSDSQLFSYTKSTQSNVHLLTVFVSAIFLLLTILLMGRFYP</sequence>
<evidence type="ECO:0000256" key="10">
    <source>
        <dbReference type="ARBA" id="ARBA00023136"/>
    </source>
</evidence>
<evidence type="ECO:0000256" key="8">
    <source>
        <dbReference type="ARBA" id="ARBA00022989"/>
    </source>
</evidence>
<geneLocation type="plastid" evidence="14"/>
<reference evidence="14" key="1">
    <citation type="submission" date="2016-11" db="EMBL/GenBank/DDBJ databases">
        <title>Complete organellar and ribosomal genomic analysis of the lectotype specimen of the reef forming species Porolithon onkodes (Heydrich) Foslie.</title>
        <authorList>
            <person name="Hughey J.R."/>
            <person name="Gabrielson P.W."/>
        </authorList>
    </citation>
    <scope>NUCLEOTIDE SEQUENCE</scope>
</reference>
<organism evidence="14">
    <name type="scientific">Porolithon onkodes</name>
    <dbReference type="NCBI Taxonomy" id="231751"/>
    <lineage>
        <taxon>Eukaryota</taxon>
        <taxon>Rhodophyta</taxon>
        <taxon>Florideophyceae</taxon>
        <taxon>Corallinophycidae</taxon>
        <taxon>Corallinales</taxon>
        <taxon>Porolithaceae</taxon>
        <taxon>Porolithon</taxon>
    </lineage>
</organism>
<keyword evidence="13" id="KW-0732">Signal</keyword>
<evidence type="ECO:0000256" key="2">
    <source>
        <dbReference type="ARBA" id="ARBA00008445"/>
    </source>
</evidence>
<evidence type="ECO:0000256" key="7">
    <source>
        <dbReference type="ARBA" id="ARBA00022927"/>
    </source>
</evidence>
<dbReference type="GO" id="GO:0016020">
    <property type="term" value="C:membrane"/>
    <property type="evidence" value="ECO:0007669"/>
    <property type="project" value="UniProtKB-SubCell"/>
</dbReference>
<dbReference type="InterPro" id="IPR004692">
    <property type="entry name" value="SecG"/>
</dbReference>
<comment type="similarity">
    <text evidence="2">Belongs to the SecG family.</text>
</comment>
<keyword evidence="7" id="KW-0653">Protein transport</keyword>